<feature type="domain" description="Sulfatase N-terminal" evidence="7">
    <location>
        <begin position="27"/>
        <end position="354"/>
    </location>
</feature>
<dbReference type="EMBL" id="FQUM01000002">
    <property type="protein sequence ID" value="SHE65377.1"/>
    <property type="molecule type" value="Genomic_DNA"/>
</dbReference>
<dbReference type="PANTHER" id="PTHR42693">
    <property type="entry name" value="ARYLSULFATASE FAMILY MEMBER"/>
    <property type="match status" value="1"/>
</dbReference>
<evidence type="ECO:0000256" key="1">
    <source>
        <dbReference type="ARBA" id="ARBA00001913"/>
    </source>
</evidence>
<organism evidence="8 9">
    <name type="scientific">Mariniphaga anaerophila</name>
    <dbReference type="NCBI Taxonomy" id="1484053"/>
    <lineage>
        <taxon>Bacteria</taxon>
        <taxon>Pseudomonadati</taxon>
        <taxon>Bacteroidota</taxon>
        <taxon>Bacteroidia</taxon>
        <taxon>Marinilabiliales</taxon>
        <taxon>Prolixibacteraceae</taxon>
        <taxon>Mariniphaga</taxon>
    </lineage>
</organism>
<dbReference type="SUPFAM" id="SSF53649">
    <property type="entry name" value="Alkaline phosphatase-like"/>
    <property type="match status" value="1"/>
</dbReference>
<keyword evidence="5" id="KW-0378">Hydrolase</keyword>
<evidence type="ECO:0000256" key="3">
    <source>
        <dbReference type="ARBA" id="ARBA00022723"/>
    </source>
</evidence>
<dbReference type="GO" id="GO:0004065">
    <property type="term" value="F:arylsulfatase activity"/>
    <property type="evidence" value="ECO:0007669"/>
    <property type="project" value="TreeGrafter"/>
</dbReference>
<dbReference type="PROSITE" id="PS00149">
    <property type="entry name" value="SULFATASE_2"/>
    <property type="match status" value="1"/>
</dbReference>
<keyword evidence="6" id="KW-0106">Calcium</keyword>
<dbReference type="Gene3D" id="3.30.1120.10">
    <property type="match status" value="1"/>
</dbReference>
<dbReference type="GO" id="GO:0046872">
    <property type="term" value="F:metal ion binding"/>
    <property type="evidence" value="ECO:0007669"/>
    <property type="project" value="UniProtKB-KW"/>
</dbReference>
<dbReference type="InterPro" id="IPR017850">
    <property type="entry name" value="Alkaline_phosphatase_core_sf"/>
</dbReference>
<evidence type="ECO:0000313" key="8">
    <source>
        <dbReference type="EMBL" id="SHE65377.1"/>
    </source>
</evidence>
<dbReference type="Pfam" id="PF00884">
    <property type="entry name" value="Sulfatase"/>
    <property type="match status" value="1"/>
</dbReference>
<name>A0A1M4V912_9BACT</name>
<dbReference type="CDD" id="cd16144">
    <property type="entry name" value="ARS_like"/>
    <property type="match status" value="1"/>
</dbReference>
<dbReference type="RefSeq" id="WP_072998968.1">
    <property type="nucleotide sequence ID" value="NZ_FQUM01000002.1"/>
</dbReference>
<dbReference type="Proteomes" id="UP000184164">
    <property type="component" value="Unassembled WGS sequence"/>
</dbReference>
<accession>A0A1M4V912</accession>
<reference evidence="8 9" key="1">
    <citation type="submission" date="2016-11" db="EMBL/GenBank/DDBJ databases">
        <authorList>
            <person name="Jaros S."/>
            <person name="Januszkiewicz K."/>
            <person name="Wedrychowicz H."/>
        </authorList>
    </citation>
    <scope>NUCLEOTIDE SEQUENCE [LARGE SCALE GENOMIC DNA]</scope>
    <source>
        <strain evidence="8 9">DSM 26910</strain>
    </source>
</reference>
<protein>
    <submittedName>
        <fullName evidence="8">Arylsulfatase A</fullName>
    </submittedName>
</protein>
<evidence type="ECO:0000256" key="6">
    <source>
        <dbReference type="ARBA" id="ARBA00022837"/>
    </source>
</evidence>
<dbReference type="InterPro" id="IPR024607">
    <property type="entry name" value="Sulfatase_CS"/>
</dbReference>
<proteinExistence type="inferred from homology"/>
<evidence type="ECO:0000256" key="2">
    <source>
        <dbReference type="ARBA" id="ARBA00008779"/>
    </source>
</evidence>
<evidence type="ECO:0000259" key="7">
    <source>
        <dbReference type="Pfam" id="PF00884"/>
    </source>
</evidence>
<comment type="similarity">
    <text evidence="2">Belongs to the sulfatase family.</text>
</comment>
<dbReference type="PANTHER" id="PTHR42693:SF42">
    <property type="entry name" value="ARYLSULFATASE G"/>
    <property type="match status" value="1"/>
</dbReference>
<dbReference type="AlphaFoldDB" id="A0A1M4V912"/>
<evidence type="ECO:0000256" key="4">
    <source>
        <dbReference type="ARBA" id="ARBA00022729"/>
    </source>
</evidence>
<gene>
    <name evidence="8" type="ORF">SAMN05444274_10223</name>
</gene>
<keyword evidence="3" id="KW-0479">Metal-binding</keyword>
<dbReference type="InterPro" id="IPR000917">
    <property type="entry name" value="Sulfatase_N"/>
</dbReference>
<evidence type="ECO:0000256" key="5">
    <source>
        <dbReference type="ARBA" id="ARBA00022801"/>
    </source>
</evidence>
<dbReference type="STRING" id="1484053.SAMN05444274_10223"/>
<dbReference type="Gene3D" id="3.40.720.10">
    <property type="entry name" value="Alkaline Phosphatase, subunit A"/>
    <property type="match status" value="1"/>
</dbReference>
<dbReference type="OrthoDB" id="9765065at2"/>
<keyword evidence="9" id="KW-1185">Reference proteome</keyword>
<dbReference type="InterPro" id="IPR050738">
    <property type="entry name" value="Sulfatase"/>
</dbReference>
<comment type="cofactor">
    <cofactor evidence="1">
        <name>Ca(2+)</name>
        <dbReference type="ChEBI" id="CHEBI:29108"/>
    </cofactor>
</comment>
<keyword evidence="4" id="KW-0732">Signal</keyword>
<evidence type="ECO:0000313" key="9">
    <source>
        <dbReference type="Proteomes" id="UP000184164"/>
    </source>
</evidence>
<dbReference type="PROSITE" id="PS51257">
    <property type="entry name" value="PROKAR_LIPOPROTEIN"/>
    <property type="match status" value="1"/>
</dbReference>
<sequence>MLNKVAVTIFLLVFGCLWLNAKDKKHPNVIFILVDDLGWKDISSFGSDFYQTPHVDDLASDGVMFTNAYSACTVCSPSRASIMTGKYPARLRCTDWIEGWKYPKAKLKVPDWTMYLDSNEVTLAEVFKNNGYKTIHIGKWHLGEEEKHWPENHGFDVNIGGWAKGSPNRNKKQGYNGYFPPFGNPRLTDCSDDEYLTERLANEACSFLEKNQEKPFFMNLWFYNVHTPLQATAEKVEKYKSLLTSENRQDNPVYAAMVEHMDDAVGKITEKLKDLELYENTIIIFTSDNGGLIGNGKQPVTNNYPLRSGKGDIYEGGVRVPLVIRVPGITSPGIIDSTSMIISPDFMPSLIKLAKLDVDRKVMRSFDGVDISPVLRNSSAKLGRNEIFWHYPHYHIEGATPYSSVRKGDWKLIHIMETDEYKLFNLKKDIGETTELSSKYPKKVQNLKRDMAKWKNRVDAQMPTSNPDYER</sequence>